<proteinExistence type="predicted"/>
<evidence type="ECO:0000313" key="3">
    <source>
        <dbReference type="EMBL" id="BCE93877.1"/>
    </source>
</evidence>
<dbReference type="EMBL" id="AP023099">
    <property type="protein sequence ID" value="BCE93877.1"/>
    <property type="molecule type" value="Genomic_DNA"/>
</dbReference>
<reference evidence="3" key="2">
    <citation type="submission" date="2020-05" db="EMBL/GenBank/DDBJ databases">
        <title>Complete genome sequence of Bradyrhizobium diazoefficiens XF10 isolated from soybean nodule.</title>
        <authorList>
            <person name="Noda R."/>
            <person name="Kakizaki K."/>
            <person name="Minamisawa K."/>
        </authorList>
    </citation>
    <scope>NUCLEOTIDE SEQUENCE</scope>
    <source>
        <strain evidence="3">XF10</strain>
    </source>
</reference>
<name>A0A809ZHQ6_9BRAD</name>
<dbReference type="EMBL" id="AP023091">
    <property type="protein sequence ID" value="BCE24114.1"/>
    <property type="molecule type" value="Genomic_DNA"/>
</dbReference>
<sequence>MRPTPTVRSQLRLCPNSHTCDQKRIRLSSFEQTAQIHSAPTSLLEVVIGWGGEMERSLLIEMKRDRYVERCKQRAFDHLDRGDLKNAVASFVGNMNARPDCELPQHLATLGASLLTANDALGWRTLIEELR</sequence>
<protein>
    <submittedName>
        <fullName evidence="2">Uncharacterized protein</fullName>
    </submittedName>
</protein>
<gene>
    <name evidence="3" type="ORF">XF10B_66750</name>
    <name evidence="1" type="ORF">XF1B_67950</name>
    <name evidence="2" type="ORF">XF4B_67190</name>
</gene>
<dbReference type="AlphaFoldDB" id="A0A809ZHQ6"/>
<evidence type="ECO:0000313" key="1">
    <source>
        <dbReference type="EMBL" id="BCE24114.1"/>
    </source>
</evidence>
<dbReference type="EMBL" id="AP023094">
    <property type="protein sequence ID" value="BCE50370.1"/>
    <property type="molecule type" value="Genomic_DNA"/>
</dbReference>
<evidence type="ECO:0000313" key="2">
    <source>
        <dbReference type="EMBL" id="BCE50370.1"/>
    </source>
</evidence>
<accession>A0A809ZHQ6</accession>
<reference evidence="1" key="1">
    <citation type="submission" date="2020-05" db="EMBL/GenBank/DDBJ databases">
        <title>Complete genome sequence of Bradyrhizobium diazoefficiens XF1 isolated from soybean nodule.</title>
        <authorList>
            <person name="Noda R."/>
            <person name="Kakizaki K."/>
            <person name="Minamisawa K."/>
        </authorList>
    </citation>
    <scope>NUCLEOTIDE SEQUENCE</scope>
    <source>
        <strain evidence="1">XF1</strain>
    </source>
</reference>
<organism evidence="2">
    <name type="scientific">Bradyrhizobium diazoefficiens</name>
    <dbReference type="NCBI Taxonomy" id="1355477"/>
    <lineage>
        <taxon>Bacteria</taxon>
        <taxon>Pseudomonadati</taxon>
        <taxon>Pseudomonadota</taxon>
        <taxon>Alphaproteobacteria</taxon>
        <taxon>Hyphomicrobiales</taxon>
        <taxon>Nitrobacteraceae</taxon>
        <taxon>Bradyrhizobium</taxon>
    </lineage>
</organism>
<reference evidence="2" key="3">
    <citation type="submission" date="2020-05" db="EMBL/GenBank/DDBJ databases">
        <title>Complete genome sequence of Bradyrhizobium diazoefficiens XF4 isolated from soybean nodule.</title>
        <authorList>
            <person name="Noda R."/>
            <person name="Kakizaki K."/>
            <person name="Minamisawa K."/>
        </authorList>
    </citation>
    <scope>NUCLEOTIDE SEQUENCE</scope>
    <source>
        <strain evidence="2">XF4</strain>
    </source>
</reference>